<comment type="subcellular location">
    <subcellularLocation>
        <location evidence="1">Cytoplasm</location>
        <location evidence="1">Cytosol</location>
    </subcellularLocation>
</comment>
<dbReference type="PANTHER" id="PTHR23200">
    <property type="entry name" value="METALLO-BETA-LACTAMASE DOMAIN-CONTAINING PROTEIN 1"/>
    <property type="match status" value="1"/>
</dbReference>
<sequence length="219" mass="24531">MSYQVAVLKEGYSRIVNGTVLARGTSTLIKGPKNILVDTLSPWDKDVLIKALQKHELKCEDIAYVVCTHGHTDHIGNLNLFTKATHIIGYSVCHEDQYYIHPFEMNMPYVIDDQVEVIPTPGHTGSDVTVIVQTDALGIVAVVGDLFEREDDLDDPALWREIAGSENPKLQEKNRNMILRKAQYIIPGHGPMFKVTEEMKTEYPTEIEENVPSEGLKSA</sequence>
<dbReference type="Pfam" id="PF00753">
    <property type="entry name" value="Lactamase_B"/>
    <property type="match status" value="1"/>
</dbReference>
<feature type="domain" description="Metallo-beta-lactamase" evidence="7">
    <location>
        <begin position="23"/>
        <end position="189"/>
    </location>
</feature>
<dbReference type="PANTHER" id="PTHR23200:SF48">
    <property type="entry name" value="METALLO-BETA-LACTAMASE DOMAIN-CONTAINING PROTEIN 1"/>
    <property type="match status" value="1"/>
</dbReference>
<dbReference type="EnsemblMetazoa" id="SMAR014922-RA">
    <property type="protein sequence ID" value="SMAR014922-PA"/>
    <property type="gene ID" value="SMAR014922"/>
</dbReference>
<evidence type="ECO:0000313" key="8">
    <source>
        <dbReference type="EnsemblMetazoa" id="SMAR014922-PA"/>
    </source>
</evidence>
<dbReference type="GO" id="GO:0031123">
    <property type="term" value="P:RNA 3'-end processing"/>
    <property type="evidence" value="ECO:0007669"/>
    <property type="project" value="UniProtKB-ARBA"/>
</dbReference>
<dbReference type="OMA" id="RCRDGTN"/>
<dbReference type="HOGENOM" id="CLU_030571_2_6_1"/>
<reference evidence="9" key="1">
    <citation type="submission" date="2011-05" db="EMBL/GenBank/DDBJ databases">
        <authorList>
            <person name="Richards S.R."/>
            <person name="Qu J."/>
            <person name="Jiang H."/>
            <person name="Jhangiani S.N."/>
            <person name="Agravi P."/>
            <person name="Goodspeed R."/>
            <person name="Gross S."/>
            <person name="Mandapat C."/>
            <person name="Jackson L."/>
            <person name="Mathew T."/>
            <person name="Pu L."/>
            <person name="Thornton R."/>
            <person name="Saada N."/>
            <person name="Wilczek-Boney K.B."/>
            <person name="Lee S."/>
            <person name="Kovar C."/>
            <person name="Wu Y."/>
            <person name="Scherer S.E."/>
            <person name="Worley K.C."/>
            <person name="Muzny D.M."/>
            <person name="Gibbs R."/>
        </authorList>
    </citation>
    <scope>NUCLEOTIDE SEQUENCE</scope>
    <source>
        <strain evidence="9">Brora</strain>
    </source>
</reference>
<evidence type="ECO:0000256" key="5">
    <source>
        <dbReference type="ARBA" id="ARBA00044690"/>
    </source>
</evidence>
<evidence type="ECO:0000256" key="3">
    <source>
        <dbReference type="ARBA" id="ARBA00014856"/>
    </source>
</evidence>
<organism evidence="8 9">
    <name type="scientific">Strigamia maritima</name>
    <name type="common">European centipede</name>
    <name type="synonym">Geophilus maritimus</name>
    <dbReference type="NCBI Taxonomy" id="126957"/>
    <lineage>
        <taxon>Eukaryota</taxon>
        <taxon>Metazoa</taxon>
        <taxon>Ecdysozoa</taxon>
        <taxon>Arthropoda</taxon>
        <taxon>Myriapoda</taxon>
        <taxon>Chilopoda</taxon>
        <taxon>Pleurostigmophora</taxon>
        <taxon>Geophilomorpha</taxon>
        <taxon>Linotaeniidae</taxon>
        <taxon>Strigamia</taxon>
    </lineage>
</organism>
<evidence type="ECO:0000256" key="6">
    <source>
        <dbReference type="ARBA" id="ARBA00045869"/>
    </source>
</evidence>
<accession>T1JM42</accession>
<evidence type="ECO:0000313" key="9">
    <source>
        <dbReference type="Proteomes" id="UP000014500"/>
    </source>
</evidence>
<proteinExistence type="predicted"/>
<dbReference type="EMBL" id="JH431704">
    <property type="status" value="NOT_ANNOTATED_CDS"/>
    <property type="molecule type" value="Genomic_DNA"/>
</dbReference>
<dbReference type="Proteomes" id="UP000014500">
    <property type="component" value="Unassembled WGS sequence"/>
</dbReference>
<dbReference type="SUPFAM" id="SSF56281">
    <property type="entry name" value="Metallo-hydrolase/oxidoreductase"/>
    <property type="match status" value="1"/>
</dbReference>
<dbReference type="Gene3D" id="3.60.15.10">
    <property type="entry name" value="Ribonuclease Z/Hydroxyacylglutathione hydrolase-like"/>
    <property type="match status" value="1"/>
</dbReference>
<dbReference type="GO" id="GO:0005829">
    <property type="term" value="C:cytosol"/>
    <property type="evidence" value="ECO:0007669"/>
    <property type="project" value="UniProtKB-SubCell"/>
</dbReference>
<keyword evidence="9" id="KW-1185">Reference proteome</keyword>
<dbReference type="eggNOG" id="KOG4736">
    <property type="taxonomic scope" value="Eukaryota"/>
</dbReference>
<comment type="function">
    <text evidence="6">Endoribonuclease that catalyzes the hydrolysis of histone-coding pre-mRNA 3'-end. Involved in histone pre-mRNA processing during the S-phase of the cell cycle, which is required for entering/progressing through S-phase. Cleaves histone pre-mRNA at a major and a minor cleavage site after the 5'-ACCCA-3' and the 5'-ACCCACA-3' sequence, respectively, and located downstream of the stem-loop. May require the presence of the HDE element located at the histone pre-RNA 3'-end to avoid non-specific cleavage.</text>
</comment>
<evidence type="ECO:0000256" key="2">
    <source>
        <dbReference type="ARBA" id="ARBA00011738"/>
    </source>
</evidence>
<dbReference type="CDD" id="cd07711">
    <property type="entry name" value="MBLAC1-like_MBL-fold"/>
    <property type="match status" value="1"/>
</dbReference>
<dbReference type="InterPro" id="IPR036866">
    <property type="entry name" value="RibonucZ/Hydroxyglut_hydro"/>
</dbReference>
<name>T1JM42_STRMM</name>
<dbReference type="InterPro" id="IPR039344">
    <property type="entry name" value="MBLAC1"/>
</dbReference>
<evidence type="ECO:0000259" key="7">
    <source>
        <dbReference type="SMART" id="SM00849"/>
    </source>
</evidence>
<dbReference type="PhylomeDB" id="T1JM42"/>
<evidence type="ECO:0000256" key="1">
    <source>
        <dbReference type="ARBA" id="ARBA00004514"/>
    </source>
</evidence>
<dbReference type="InterPro" id="IPR001279">
    <property type="entry name" value="Metallo-B-lactamas"/>
</dbReference>
<dbReference type="AlphaFoldDB" id="T1JM42"/>
<comment type="catalytic activity">
    <reaction evidence="5">
        <text>a ribonucleotidyl-ribonucleotide-RNA + H2O = a 3'-end ribonucleotide-RNA + a 5'-end 5'-phospho-ribonucleoside-RNA + H(+)</text>
        <dbReference type="Rhea" id="RHEA:68096"/>
        <dbReference type="Rhea" id="RHEA-COMP:15179"/>
        <dbReference type="Rhea" id="RHEA-COMP:17355"/>
        <dbReference type="Rhea" id="RHEA-COMP:17428"/>
        <dbReference type="ChEBI" id="CHEBI:15377"/>
        <dbReference type="ChEBI" id="CHEBI:15378"/>
        <dbReference type="ChEBI" id="CHEBI:74896"/>
        <dbReference type="ChEBI" id="CHEBI:138282"/>
        <dbReference type="ChEBI" id="CHEBI:173118"/>
    </reaction>
    <physiologicalReaction direction="left-to-right" evidence="5">
        <dbReference type="Rhea" id="RHEA:68097"/>
    </physiologicalReaction>
</comment>
<evidence type="ECO:0000256" key="4">
    <source>
        <dbReference type="ARBA" id="ARBA00032988"/>
    </source>
</evidence>
<comment type="subunit">
    <text evidence="2">Homodimer.</text>
</comment>
<protein>
    <recommendedName>
        <fullName evidence="3">Metallo-beta-lactamase domain-containing protein 1</fullName>
    </recommendedName>
    <alternativeName>
        <fullName evidence="4">Endoribonuclease MBLAC1</fullName>
    </alternativeName>
</protein>
<reference evidence="8" key="2">
    <citation type="submission" date="2015-02" db="UniProtKB">
        <authorList>
            <consortium name="EnsemblMetazoa"/>
        </authorList>
    </citation>
    <scope>IDENTIFICATION</scope>
</reference>
<dbReference type="SMART" id="SM00849">
    <property type="entry name" value="Lactamase_B"/>
    <property type="match status" value="1"/>
</dbReference>